<gene>
    <name evidence="2" type="ORF">K491DRAFT_696780</name>
</gene>
<proteinExistence type="predicted"/>
<dbReference type="Proteomes" id="UP000799324">
    <property type="component" value="Unassembled WGS sequence"/>
</dbReference>
<organism evidence="2 3">
    <name type="scientific">Lophiostoma macrostomum CBS 122681</name>
    <dbReference type="NCBI Taxonomy" id="1314788"/>
    <lineage>
        <taxon>Eukaryota</taxon>
        <taxon>Fungi</taxon>
        <taxon>Dikarya</taxon>
        <taxon>Ascomycota</taxon>
        <taxon>Pezizomycotina</taxon>
        <taxon>Dothideomycetes</taxon>
        <taxon>Pleosporomycetidae</taxon>
        <taxon>Pleosporales</taxon>
        <taxon>Lophiostomataceae</taxon>
        <taxon>Lophiostoma</taxon>
    </lineage>
</organism>
<evidence type="ECO:0000313" key="3">
    <source>
        <dbReference type="Proteomes" id="UP000799324"/>
    </source>
</evidence>
<keyword evidence="3" id="KW-1185">Reference proteome</keyword>
<evidence type="ECO:0000256" key="1">
    <source>
        <dbReference type="SAM" id="MobiDB-lite"/>
    </source>
</evidence>
<name>A0A6A6SWV3_9PLEO</name>
<feature type="region of interest" description="Disordered" evidence="1">
    <location>
        <begin position="73"/>
        <end position="115"/>
    </location>
</feature>
<evidence type="ECO:0000313" key="2">
    <source>
        <dbReference type="EMBL" id="KAF2651063.1"/>
    </source>
</evidence>
<reference evidence="2" key="1">
    <citation type="journal article" date="2020" name="Stud. Mycol.">
        <title>101 Dothideomycetes genomes: a test case for predicting lifestyles and emergence of pathogens.</title>
        <authorList>
            <person name="Haridas S."/>
            <person name="Albert R."/>
            <person name="Binder M."/>
            <person name="Bloem J."/>
            <person name="Labutti K."/>
            <person name="Salamov A."/>
            <person name="Andreopoulos B."/>
            <person name="Baker S."/>
            <person name="Barry K."/>
            <person name="Bills G."/>
            <person name="Bluhm B."/>
            <person name="Cannon C."/>
            <person name="Castanera R."/>
            <person name="Culley D."/>
            <person name="Daum C."/>
            <person name="Ezra D."/>
            <person name="Gonzalez J."/>
            <person name="Henrissat B."/>
            <person name="Kuo A."/>
            <person name="Liang C."/>
            <person name="Lipzen A."/>
            <person name="Lutzoni F."/>
            <person name="Magnuson J."/>
            <person name="Mondo S."/>
            <person name="Nolan M."/>
            <person name="Ohm R."/>
            <person name="Pangilinan J."/>
            <person name="Park H.-J."/>
            <person name="Ramirez L."/>
            <person name="Alfaro M."/>
            <person name="Sun H."/>
            <person name="Tritt A."/>
            <person name="Yoshinaga Y."/>
            <person name="Zwiers L.-H."/>
            <person name="Turgeon B."/>
            <person name="Goodwin S."/>
            <person name="Spatafora J."/>
            <person name="Crous P."/>
            <person name="Grigoriev I."/>
        </authorList>
    </citation>
    <scope>NUCLEOTIDE SEQUENCE</scope>
    <source>
        <strain evidence="2">CBS 122681</strain>
    </source>
</reference>
<dbReference type="AlphaFoldDB" id="A0A6A6SWV3"/>
<accession>A0A6A6SWV3</accession>
<sequence length="150" mass="16333">MVDARSPSRACTSTLWSISHREAYTCLESNAITHHIPYLHISLPLHLPKSPSAQPCMFHQSALPPALLSPCNLVSANSQRSPPQPPTGYRPVSSIAAPHPPHIPSPVLGNSATYSRKSCTIPRGVRSEDEHGDRIRAELTVEMEKDTLDG</sequence>
<dbReference type="EMBL" id="MU004436">
    <property type="protein sequence ID" value="KAF2651063.1"/>
    <property type="molecule type" value="Genomic_DNA"/>
</dbReference>
<protein>
    <submittedName>
        <fullName evidence="2">Uncharacterized protein</fullName>
    </submittedName>
</protein>